<dbReference type="EMBL" id="JACAGC010000022">
    <property type="protein sequence ID" value="KAF6288414.1"/>
    <property type="molecule type" value="Genomic_DNA"/>
</dbReference>
<name>A0A7J7SJD7_RHIFE</name>
<organism evidence="1 2">
    <name type="scientific">Rhinolophus ferrumequinum</name>
    <name type="common">Greater horseshoe bat</name>
    <dbReference type="NCBI Taxonomy" id="59479"/>
    <lineage>
        <taxon>Eukaryota</taxon>
        <taxon>Metazoa</taxon>
        <taxon>Chordata</taxon>
        <taxon>Craniata</taxon>
        <taxon>Vertebrata</taxon>
        <taxon>Euteleostomi</taxon>
        <taxon>Mammalia</taxon>
        <taxon>Eutheria</taxon>
        <taxon>Laurasiatheria</taxon>
        <taxon>Chiroptera</taxon>
        <taxon>Yinpterochiroptera</taxon>
        <taxon>Rhinolophoidea</taxon>
        <taxon>Rhinolophidae</taxon>
        <taxon>Rhinolophinae</taxon>
        <taxon>Rhinolophus</taxon>
    </lineage>
</organism>
<protein>
    <submittedName>
        <fullName evidence="1">Uncharacterized protein</fullName>
    </submittedName>
</protein>
<proteinExistence type="predicted"/>
<accession>A0A7J7SJD7</accession>
<comment type="caution">
    <text evidence="1">The sequence shown here is derived from an EMBL/GenBank/DDBJ whole genome shotgun (WGS) entry which is preliminary data.</text>
</comment>
<dbReference type="AlphaFoldDB" id="A0A7J7SJD7"/>
<reference evidence="1 2" key="1">
    <citation type="journal article" date="2020" name="Nature">
        <title>Six reference-quality genomes reveal evolution of bat adaptations.</title>
        <authorList>
            <person name="Jebb D."/>
            <person name="Huang Z."/>
            <person name="Pippel M."/>
            <person name="Hughes G.M."/>
            <person name="Lavrichenko K."/>
            <person name="Devanna P."/>
            <person name="Winkler S."/>
            <person name="Jermiin L.S."/>
            <person name="Skirmuntt E.C."/>
            <person name="Katzourakis A."/>
            <person name="Burkitt-Gray L."/>
            <person name="Ray D.A."/>
            <person name="Sullivan K.A.M."/>
            <person name="Roscito J.G."/>
            <person name="Kirilenko B.M."/>
            <person name="Davalos L.M."/>
            <person name="Corthals A.P."/>
            <person name="Power M.L."/>
            <person name="Jones G."/>
            <person name="Ransome R.D."/>
            <person name="Dechmann D.K.N."/>
            <person name="Locatelli A.G."/>
            <person name="Puechmaille S.J."/>
            <person name="Fedrigo O."/>
            <person name="Jarvis E.D."/>
            <person name="Hiller M."/>
            <person name="Vernes S.C."/>
            <person name="Myers E.W."/>
            <person name="Teeling E.C."/>
        </authorList>
    </citation>
    <scope>NUCLEOTIDE SEQUENCE [LARGE SCALE GENOMIC DNA]</scope>
    <source>
        <strain evidence="1">MRhiFer1</strain>
        <tissue evidence="1">Lung</tissue>
    </source>
</reference>
<evidence type="ECO:0000313" key="1">
    <source>
        <dbReference type="EMBL" id="KAF6288414.1"/>
    </source>
</evidence>
<evidence type="ECO:0000313" key="2">
    <source>
        <dbReference type="Proteomes" id="UP000585614"/>
    </source>
</evidence>
<gene>
    <name evidence="1" type="ORF">mRhiFer1_009147</name>
</gene>
<sequence length="144" mass="15522">MYFFSYLKNPSTLGKEFFVYSFIQEPVPQVPTVCPALPGAVCVPSGDHDSPHPALKAHSPVGGQTDAHTHISLPVLPAPPQVIWEEGAKLILDTSPPAGLRAFGSKAQRNPCTLSHKSLPPRPRVLPLPFPGRPFVPCVGFPAW</sequence>
<dbReference type="Proteomes" id="UP000585614">
    <property type="component" value="Unassembled WGS sequence"/>
</dbReference>